<protein>
    <submittedName>
        <fullName evidence="1">Uncharacterized protein</fullName>
    </submittedName>
</protein>
<reference evidence="1 2" key="1">
    <citation type="submission" date="2014-04" db="EMBL/GenBank/DDBJ databases">
        <title>Evolutionary Origins and Diversification of the Mycorrhizal Mutualists.</title>
        <authorList>
            <consortium name="DOE Joint Genome Institute"/>
            <consortium name="Mycorrhizal Genomics Consortium"/>
            <person name="Kohler A."/>
            <person name="Kuo A."/>
            <person name="Nagy L.G."/>
            <person name="Floudas D."/>
            <person name="Copeland A."/>
            <person name="Barry K.W."/>
            <person name="Cichocki N."/>
            <person name="Veneault-Fourrey C."/>
            <person name="LaButti K."/>
            <person name="Lindquist E.A."/>
            <person name="Lipzen A."/>
            <person name="Lundell T."/>
            <person name="Morin E."/>
            <person name="Murat C."/>
            <person name="Riley R."/>
            <person name="Ohm R."/>
            <person name="Sun H."/>
            <person name="Tunlid A."/>
            <person name="Henrissat B."/>
            <person name="Grigoriev I.V."/>
            <person name="Hibbett D.S."/>
            <person name="Martin F."/>
        </authorList>
    </citation>
    <scope>NUCLEOTIDE SEQUENCE [LARGE SCALE GENOMIC DNA]</scope>
    <source>
        <strain evidence="1 2">Koide BX008</strain>
    </source>
</reference>
<name>A0A0C2WXA0_AMAMK</name>
<evidence type="ECO:0000313" key="1">
    <source>
        <dbReference type="EMBL" id="KIL66427.1"/>
    </source>
</evidence>
<gene>
    <name evidence="1" type="ORF">M378DRAFT_389203</name>
</gene>
<sequence length="93" mass="10633">MSDPEATKLADVNLKESEIVNSGYNATVQKNCNYNRGGENLTLGSFVLALTHLDSLYRRYRLYQNRRTTFCTLDSHEPVDWRGWQSSITPSCN</sequence>
<dbReference type="AlphaFoldDB" id="A0A0C2WXA0"/>
<organism evidence="1 2">
    <name type="scientific">Amanita muscaria (strain Koide BX008)</name>
    <dbReference type="NCBI Taxonomy" id="946122"/>
    <lineage>
        <taxon>Eukaryota</taxon>
        <taxon>Fungi</taxon>
        <taxon>Dikarya</taxon>
        <taxon>Basidiomycota</taxon>
        <taxon>Agaricomycotina</taxon>
        <taxon>Agaricomycetes</taxon>
        <taxon>Agaricomycetidae</taxon>
        <taxon>Agaricales</taxon>
        <taxon>Pluteineae</taxon>
        <taxon>Amanitaceae</taxon>
        <taxon>Amanita</taxon>
    </lineage>
</organism>
<keyword evidence="2" id="KW-1185">Reference proteome</keyword>
<evidence type="ECO:0000313" key="2">
    <source>
        <dbReference type="Proteomes" id="UP000054549"/>
    </source>
</evidence>
<accession>A0A0C2WXA0</accession>
<proteinExistence type="predicted"/>
<dbReference type="Proteomes" id="UP000054549">
    <property type="component" value="Unassembled WGS sequence"/>
</dbReference>
<dbReference type="InParanoid" id="A0A0C2WXA0"/>
<dbReference type="HOGENOM" id="CLU_2399199_0_0_1"/>
<dbReference type="EMBL" id="KN818236">
    <property type="protein sequence ID" value="KIL66427.1"/>
    <property type="molecule type" value="Genomic_DNA"/>
</dbReference>